<dbReference type="GO" id="GO:0009360">
    <property type="term" value="C:DNA polymerase III complex"/>
    <property type="evidence" value="ECO:0007669"/>
    <property type="project" value="InterPro"/>
</dbReference>
<accession>A0A6N7IT03</accession>
<evidence type="ECO:0000259" key="11">
    <source>
        <dbReference type="Pfam" id="PF00712"/>
    </source>
</evidence>
<comment type="subunit">
    <text evidence="10">Forms a ring-shaped head-to-tail homodimer around DNA.</text>
</comment>
<keyword evidence="8 10" id="KW-0239">DNA-directed DNA polymerase</keyword>
<comment type="subcellular location">
    <subcellularLocation>
        <location evidence="1 10">Cytoplasm</location>
    </subcellularLocation>
</comment>
<name>A0A6N7IT03_9FIRM</name>
<dbReference type="OrthoDB" id="8421503at2"/>
<dbReference type="GO" id="GO:0006271">
    <property type="term" value="P:DNA strand elongation involved in DNA replication"/>
    <property type="evidence" value="ECO:0007669"/>
    <property type="project" value="TreeGrafter"/>
</dbReference>
<proteinExistence type="inferred from homology"/>
<dbReference type="GO" id="GO:0008408">
    <property type="term" value="F:3'-5' exonuclease activity"/>
    <property type="evidence" value="ECO:0007669"/>
    <property type="project" value="InterPro"/>
</dbReference>
<gene>
    <name evidence="14" type="primary">dnaN</name>
    <name evidence="14" type="ORF">GFC01_13235</name>
</gene>
<evidence type="ECO:0000313" key="15">
    <source>
        <dbReference type="Proteomes" id="UP000441717"/>
    </source>
</evidence>
<dbReference type="InterPro" id="IPR022637">
    <property type="entry name" value="DNA_polIII_beta_cen"/>
</dbReference>
<dbReference type="InterPro" id="IPR046938">
    <property type="entry name" value="DNA_clamp_sf"/>
</dbReference>
<comment type="caution">
    <text evidence="14">The sequence shown here is derived from an EMBL/GenBank/DDBJ whole genome shotgun (WGS) entry which is preliminary data.</text>
</comment>
<comment type="similarity">
    <text evidence="2 10">Belongs to the beta sliding clamp family.</text>
</comment>
<dbReference type="AlphaFoldDB" id="A0A6N7IT03"/>
<keyword evidence="7 10" id="KW-0235">DNA replication</keyword>
<dbReference type="NCBIfam" id="TIGR00663">
    <property type="entry name" value="dnan"/>
    <property type="match status" value="1"/>
</dbReference>
<evidence type="ECO:0000259" key="12">
    <source>
        <dbReference type="Pfam" id="PF02767"/>
    </source>
</evidence>
<dbReference type="SMART" id="SM00480">
    <property type="entry name" value="POL3Bc"/>
    <property type="match status" value="1"/>
</dbReference>
<dbReference type="Gene3D" id="3.10.150.10">
    <property type="entry name" value="DNA Polymerase III, subunit A, domain 2"/>
    <property type="match status" value="1"/>
</dbReference>
<evidence type="ECO:0000256" key="5">
    <source>
        <dbReference type="ARBA" id="ARBA00022679"/>
    </source>
</evidence>
<dbReference type="SUPFAM" id="SSF55979">
    <property type="entry name" value="DNA clamp"/>
    <property type="match status" value="3"/>
</dbReference>
<feature type="domain" description="DNA polymerase III beta sliding clamp N-terminal" evidence="11">
    <location>
        <begin position="1"/>
        <end position="117"/>
    </location>
</feature>
<dbReference type="GO" id="GO:0003887">
    <property type="term" value="F:DNA-directed DNA polymerase activity"/>
    <property type="evidence" value="ECO:0007669"/>
    <property type="project" value="UniProtKB-UniRule"/>
</dbReference>
<dbReference type="GO" id="GO:0003677">
    <property type="term" value="F:DNA binding"/>
    <property type="evidence" value="ECO:0007669"/>
    <property type="project" value="UniProtKB-UniRule"/>
</dbReference>
<sequence length="379" mass="41941">MKITTSRNTLAFAIQTANRAISPRLPLPILSGLLFEATGNHLTVTATDMDLTIQCRVEVSVEEEGAAVLPSRYIADLVRHLPDLPIEIQTPPGSHSAAIRYGTSQLNIHGFNPEQYPRPSSPAEGFSLPMNRNQLREMIRQVSFAVSSDETRPIFTGILMQLKDGFFRLVATDTHRLAVRQANIKTAGKPMNIVVPGKTLNELARLITGEDRQVEIIAGENHVFFQMEDIFLSSRIIAGQFPPYEQAIPQETSTSVRVETRSLLEATERAALLVSNNIPVVHFSLGQNTCVVSVHTEAGWIREVIDVSVDGQPLDICFNARYLIEILRAIPEEEALLEFTGPLSATIIRPVQNMDYLVLLLPARPFKSDGGTDEAMTDY</sequence>
<dbReference type="CDD" id="cd00140">
    <property type="entry name" value="beta_clamp"/>
    <property type="match status" value="1"/>
</dbReference>
<dbReference type="Gene3D" id="3.70.10.10">
    <property type="match status" value="1"/>
</dbReference>
<dbReference type="PIRSF" id="PIRSF000804">
    <property type="entry name" value="DNA_pol_III_b"/>
    <property type="match status" value="1"/>
</dbReference>
<evidence type="ECO:0000256" key="2">
    <source>
        <dbReference type="ARBA" id="ARBA00010752"/>
    </source>
</evidence>
<evidence type="ECO:0000256" key="4">
    <source>
        <dbReference type="ARBA" id="ARBA00022490"/>
    </source>
</evidence>
<dbReference type="RefSeq" id="WP_152947676.1">
    <property type="nucleotide sequence ID" value="NZ_WHYR01000041.1"/>
</dbReference>
<evidence type="ECO:0000313" key="14">
    <source>
        <dbReference type="EMBL" id="MQL53204.1"/>
    </source>
</evidence>
<keyword evidence="15" id="KW-1185">Reference proteome</keyword>
<dbReference type="Pfam" id="PF02768">
    <property type="entry name" value="DNA_pol3_beta_3"/>
    <property type="match status" value="1"/>
</dbReference>
<evidence type="ECO:0000256" key="9">
    <source>
        <dbReference type="ARBA" id="ARBA00023125"/>
    </source>
</evidence>
<dbReference type="EMBL" id="WHYR01000041">
    <property type="protein sequence ID" value="MQL53204.1"/>
    <property type="molecule type" value="Genomic_DNA"/>
</dbReference>
<dbReference type="GO" id="GO:0005737">
    <property type="term" value="C:cytoplasm"/>
    <property type="evidence" value="ECO:0007669"/>
    <property type="project" value="UniProtKB-SubCell"/>
</dbReference>
<feature type="domain" description="DNA polymerase III beta sliding clamp C-terminal" evidence="13">
    <location>
        <begin position="246"/>
        <end position="363"/>
    </location>
</feature>
<dbReference type="PANTHER" id="PTHR30478:SF0">
    <property type="entry name" value="BETA SLIDING CLAMP"/>
    <property type="match status" value="1"/>
</dbReference>
<reference evidence="14 15" key="1">
    <citation type="submission" date="2019-10" db="EMBL/GenBank/DDBJ databases">
        <title>Comparative genomics of sulfur disproportionating microorganisms.</title>
        <authorList>
            <person name="Ward L.M."/>
            <person name="Bertran E."/>
            <person name="Johnston D."/>
        </authorList>
    </citation>
    <scope>NUCLEOTIDE SEQUENCE [LARGE SCALE GENOMIC DNA]</scope>
    <source>
        <strain evidence="14 15">DSM 14055</strain>
    </source>
</reference>
<evidence type="ECO:0000256" key="10">
    <source>
        <dbReference type="PIRNR" id="PIRNR000804"/>
    </source>
</evidence>
<dbReference type="Pfam" id="PF00712">
    <property type="entry name" value="DNA_pol3_beta"/>
    <property type="match status" value="1"/>
</dbReference>
<dbReference type="InterPro" id="IPR022635">
    <property type="entry name" value="DNA_polIII_beta_C"/>
</dbReference>
<organism evidence="14 15">
    <name type="scientific">Desulfofundulus thermobenzoicus</name>
    <dbReference type="NCBI Taxonomy" id="29376"/>
    <lineage>
        <taxon>Bacteria</taxon>
        <taxon>Bacillati</taxon>
        <taxon>Bacillota</taxon>
        <taxon>Clostridia</taxon>
        <taxon>Eubacteriales</taxon>
        <taxon>Peptococcaceae</taxon>
        <taxon>Desulfofundulus</taxon>
    </lineage>
</organism>
<keyword evidence="5 10" id="KW-0808">Transferase</keyword>
<comment type="function">
    <text evidence="10">Confers DNA tethering and processivity to DNA polymerases and other proteins. Acts as a clamp, forming a ring around DNA (a reaction catalyzed by the clamp-loading complex) which diffuses in an ATP-independent manner freely and bidirectionally along dsDNA. Initially characterized for its ability to contact the catalytic subunit of DNA polymerase III (Pol III), a complex, multichain enzyme responsible for most of the replicative synthesis in bacteria; Pol III exhibits 3'-5' exonuclease proofreading activity. The beta chain is required for initiation of replication as well as for processivity of DNA replication.</text>
</comment>
<evidence type="ECO:0000256" key="3">
    <source>
        <dbReference type="ARBA" id="ARBA00021035"/>
    </source>
</evidence>
<dbReference type="InterPro" id="IPR001001">
    <property type="entry name" value="DNA_polIII_beta"/>
</dbReference>
<keyword evidence="4 10" id="KW-0963">Cytoplasm</keyword>
<keyword evidence="6 10" id="KW-0548">Nucleotidyltransferase</keyword>
<evidence type="ECO:0000256" key="7">
    <source>
        <dbReference type="ARBA" id="ARBA00022705"/>
    </source>
</evidence>
<dbReference type="PANTHER" id="PTHR30478">
    <property type="entry name" value="DNA POLYMERASE III SUBUNIT BETA"/>
    <property type="match status" value="1"/>
</dbReference>
<evidence type="ECO:0000256" key="6">
    <source>
        <dbReference type="ARBA" id="ARBA00022695"/>
    </source>
</evidence>
<evidence type="ECO:0000256" key="1">
    <source>
        <dbReference type="ARBA" id="ARBA00004496"/>
    </source>
</evidence>
<dbReference type="Proteomes" id="UP000441717">
    <property type="component" value="Unassembled WGS sequence"/>
</dbReference>
<protein>
    <recommendedName>
        <fullName evidence="3 10">Beta sliding clamp</fullName>
    </recommendedName>
</protein>
<keyword evidence="9" id="KW-0238">DNA-binding</keyword>
<dbReference type="InterPro" id="IPR022634">
    <property type="entry name" value="DNA_polIII_beta_N"/>
</dbReference>
<evidence type="ECO:0000259" key="13">
    <source>
        <dbReference type="Pfam" id="PF02768"/>
    </source>
</evidence>
<feature type="domain" description="DNA polymerase III beta sliding clamp central" evidence="12">
    <location>
        <begin position="131"/>
        <end position="242"/>
    </location>
</feature>
<dbReference type="Pfam" id="PF02767">
    <property type="entry name" value="DNA_pol3_beta_2"/>
    <property type="match status" value="1"/>
</dbReference>
<evidence type="ECO:0000256" key="8">
    <source>
        <dbReference type="ARBA" id="ARBA00022932"/>
    </source>
</evidence>